<keyword evidence="4 5" id="KW-0460">Magnesium</keyword>
<dbReference type="AlphaFoldDB" id="A0A5R9BWA9"/>
<accession>A0A5R9BWA9</accession>
<evidence type="ECO:0000256" key="2">
    <source>
        <dbReference type="ARBA" id="ARBA00022723"/>
    </source>
</evidence>
<feature type="binding site" evidence="5">
    <location>
        <position position="94"/>
    </location>
    <ligand>
        <name>Mg(2+)</name>
        <dbReference type="ChEBI" id="CHEBI:18420"/>
        <label>1</label>
        <note>catalytic</note>
    </ligand>
</feature>
<dbReference type="GO" id="GO:0007165">
    <property type="term" value="P:signal transduction"/>
    <property type="evidence" value="ECO:0007669"/>
    <property type="project" value="TreeGrafter"/>
</dbReference>
<comment type="cofactor">
    <cofactor evidence="1 5">
        <name>Mg(2+)</name>
        <dbReference type="ChEBI" id="CHEBI:18420"/>
    </cofactor>
</comment>
<dbReference type="CDD" id="cd01637">
    <property type="entry name" value="IMPase_like"/>
    <property type="match status" value="1"/>
</dbReference>
<feature type="binding site" evidence="5">
    <location>
        <position position="91"/>
    </location>
    <ligand>
        <name>Mg(2+)</name>
        <dbReference type="ChEBI" id="CHEBI:18420"/>
        <label>1</label>
        <note>catalytic</note>
    </ligand>
</feature>
<feature type="binding site" evidence="5">
    <location>
        <position position="214"/>
    </location>
    <ligand>
        <name>Mg(2+)</name>
        <dbReference type="ChEBI" id="CHEBI:18420"/>
        <label>1</label>
        <note>catalytic</note>
    </ligand>
</feature>
<feature type="binding site" evidence="5">
    <location>
        <position position="74"/>
    </location>
    <ligand>
        <name>Mg(2+)</name>
        <dbReference type="ChEBI" id="CHEBI:18420"/>
        <label>1</label>
        <note>catalytic</note>
    </ligand>
</feature>
<dbReference type="GO" id="GO:0008934">
    <property type="term" value="F:inositol monophosphate 1-phosphatase activity"/>
    <property type="evidence" value="ECO:0007669"/>
    <property type="project" value="TreeGrafter"/>
</dbReference>
<evidence type="ECO:0000256" key="1">
    <source>
        <dbReference type="ARBA" id="ARBA00001946"/>
    </source>
</evidence>
<feature type="binding site" evidence="5">
    <location>
        <position position="93"/>
    </location>
    <ligand>
        <name>Mg(2+)</name>
        <dbReference type="ChEBI" id="CHEBI:18420"/>
        <label>2</label>
    </ligand>
</feature>
<dbReference type="Gene3D" id="3.30.540.10">
    <property type="entry name" value="Fructose-1,6-Bisphosphatase, subunit A, domain 1"/>
    <property type="match status" value="1"/>
</dbReference>
<dbReference type="GO" id="GO:0006020">
    <property type="term" value="P:inositol metabolic process"/>
    <property type="evidence" value="ECO:0007669"/>
    <property type="project" value="TreeGrafter"/>
</dbReference>
<reference evidence="6 7" key="1">
    <citation type="submission" date="2019-05" db="EMBL/GenBank/DDBJ databases">
        <title>The metagenome of a microbial culture collection derived from dairy environment covers the genomic content of the human microbiome.</title>
        <authorList>
            <person name="Roder T."/>
            <person name="Wuthrich D."/>
            <person name="Sattari Z."/>
            <person name="Von Ah U."/>
            <person name="Bar C."/>
            <person name="Ronchi F."/>
            <person name="Macpherson A.J."/>
            <person name="Ganal-Vonarburg S.C."/>
            <person name="Bruggmann R."/>
            <person name="Vergeres G."/>
        </authorList>
    </citation>
    <scope>NUCLEOTIDE SEQUENCE [LARGE SCALE GENOMIC DNA]</scope>
    <source>
        <strain evidence="6 7">FAM 18815</strain>
    </source>
</reference>
<evidence type="ECO:0000256" key="5">
    <source>
        <dbReference type="PIRSR" id="PIRSR600760-2"/>
    </source>
</evidence>
<gene>
    <name evidence="6" type="ORF">FEZ51_03420</name>
</gene>
<sequence>MKKIDKSDLIRLDAEIVNFLNVDRQFILNRMTEHLKVDEKTSRRDLVTQLDRENQAKIIQKLKQLLPDSKILAEEKQSDIENDKGLMWVIDPIDGTMNFVKQQEDFAVMIALYEDGQPLLGYIYDIMRDVLVHGGKGIGKVFNNEIEVKQPQNIELDDGLIGLSGPMLVRNVYHFQEIEEISLGTRVLGSAGIELIRVLLGKQVGYISHLKPWDFAAGNALAPVLNLKLRYIDDTAVNVLKSGVVLVATKKAYSAILNIVD</sequence>
<dbReference type="FunFam" id="3.30.540.10:FF:000003">
    <property type="entry name" value="Inositol-1-monophosphatase"/>
    <property type="match status" value="1"/>
</dbReference>
<dbReference type="OrthoDB" id="9772456at2"/>
<dbReference type="Gene3D" id="3.40.190.80">
    <property type="match status" value="1"/>
</dbReference>
<keyword evidence="2 5" id="KW-0479">Metal-binding</keyword>
<dbReference type="Pfam" id="PF00459">
    <property type="entry name" value="Inositol_P"/>
    <property type="match status" value="1"/>
</dbReference>
<dbReference type="Proteomes" id="UP000305541">
    <property type="component" value="Unassembled WGS sequence"/>
</dbReference>
<dbReference type="PANTHER" id="PTHR20854:SF4">
    <property type="entry name" value="INOSITOL-1-MONOPHOSPHATASE-RELATED"/>
    <property type="match status" value="1"/>
</dbReference>
<dbReference type="PRINTS" id="PR00377">
    <property type="entry name" value="IMPHPHTASES"/>
</dbReference>
<dbReference type="EMBL" id="VBTH01000004">
    <property type="protein sequence ID" value="TLQ04974.1"/>
    <property type="molecule type" value="Genomic_DNA"/>
</dbReference>
<organism evidence="6 7">
    <name type="scientific">Pediococcus stilesii</name>
    <dbReference type="NCBI Taxonomy" id="331679"/>
    <lineage>
        <taxon>Bacteria</taxon>
        <taxon>Bacillati</taxon>
        <taxon>Bacillota</taxon>
        <taxon>Bacilli</taxon>
        <taxon>Lactobacillales</taxon>
        <taxon>Lactobacillaceae</taxon>
        <taxon>Pediococcus</taxon>
    </lineage>
</organism>
<dbReference type="PANTHER" id="PTHR20854">
    <property type="entry name" value="INOSITOL MONOPHOSPHATASE"/>
    <property type="match status" value="1"/>
</dbReference>
<evidence type="ECO:0000313" key="7">
    <source>
        <dbReference type="Proteomes" id="UP000305541"/>
    </source>
</evidence>
<dbReference type="SUPFAM" id="SSF56655">
    <property type="entry name" value="Carbohydrate phosphatase"/>
    <property type="match status" value="1"/>
</dbReference>
<evidence type="ECO:0000313" key="6">
    <source>
        <dbReference type="EMBL" id="TLQ04974.1"/>
    </source>
</evidence>
<name>A0A5R9BWA9_9LACO</name>
<proteinExistence type="predicted"/>
<protein>
    <submittedName>
        <fullName evidence="6">Inositol monophosphatase family protein</fullName>
    </submittedName>
</protein>
<dbReference type="InterPro" id="IPR000760">
    <property type="entry name" value="Inositol_monophosphatase-like"/>
</dbReference>
<dbReference type="GO" id="GO:0046872">
    <property type="term" value="F:metal ion binding"/>
    <property type="evidence" value="ECO:0007669"/>
    <property type="project" value="UniProtKB-KW"/>
</dbReference>
<keyword evidence="3" id="KW-0378">Hydrolase</keyword>
<dbReference type="RefSeq" id="WP_138474019.1">
    <property type="nucleotide sequence ID" value="NZ_VBTH01000004.1"/>
</dbReference>
<dbReference type="InterPro" id="IPR020583">
    <property type="entry name" value="Inositol_monoP_metal-BS"/>
</dbReference>
<comment type="caution">
    <text evidence="6">The sequence shown here is derived from an EMBL/GenBank/DDBJ whole genome shotgun (WGS) entry which is preliminary data.</text>
</comment>
<evidence type="ECO:0000256" key="3">
    <source>
        <dbReference type="ARBA" id="ARBA00022801"/>
    </source>
</evidence>
<evidence type="ECO:0000256" key="4">
    <source>
        <dbReference type="ARBA" id="ARBA00022842"/>
    </source>
</evidence>
<dbReference type="PROSITE" id="PS00629">
    <property type="entry name" value="IMP_1"/>
    <property type="match status" value="1"/>
</dbReference>